<dbReference type="WBParaSite" id="Pan_g1818.t1">
    <property type="protein sequence ID" value="Pan_g1818.t1"/>
    <property type="gene ID" value="Pan_g1818"/>
</dbReference>
<feature type="transmembrane region" description="Helical" evidence="1">
    <location>
        <begin position="505"/>
        <end position="524"/>
    </location>
</feature>
<feature type="transmembrane region" description="Helical" evidence="1">
    <location>
        <begin position="462"/>
        <end position="484"/>
    </location>
</feature>
<reference evidence="3" key="2">
    <citation type="submission" date="2020-10" db="UniProtKB">
        <authorList>
            <consortium name="WormBaseParasite"/>
        </authorList>
    </citation>
    <scope>IDENTIFICATION</scope>
</reference>
<organism evidence="2 3">
    <name type="scientific">Panagrellus redivivus</name>
    <name type="common">Microworm</name>
    <dbReference type="NCBI Taxonomy" id="6233"/>
    <lineage>
        <taxon>Eukaryota</taxon>
        <taxon>Metazoa</taxon>
        <taxon>Ecdysozoa</taxon>
        <taxon>Nematoda</taxon>
        <taxon>Chromadorea</taxon>
        <taxon>Rhabditida</taxon>
        <taxon>Tylenchina</taxon>
        <taxon>Panagrolaimomorpha</taxon>
        <taxon>Panagrolaimoidea</taxon>
        <taxon>Panagrolaimidae</taxon>
        <taxon>Panagrellus</taxon>
    </lineage>
</organism>
<feature type="transmembrane region" description="Helical" evidence="1">
    <location>
        <begin position="338"/>
        <end position="366"/>
    </location>
</feature>
<feature type="transmembrane region" description="Helical" evidence="1">
    <location>
        <begin position="12"/>
        <end position="31"/>
    </location>
</feature>
<dbReference type="AlphaFoldDB" id="A0A7E4V9I9"/>
<feature type="transmembrane region" description="Helical" evidence="1">
    <location>
        <begin position="124"/>
        <end position="145"/>
    </location>
</feature>
<feature type="transmembrane region" description="Helical" evidence="1">
    <location>
        <begin position="279"/>
        <end position="297"/>
    </location>
</feature>
<feature type="transmembrane region" description="Helical" evidence="1">
    <location>
        <begin position="43"/>
        <end position="62"/>
    </location>
</feature>
<dbReference type="Proteomes" id="UP000492821">
    <property type="component" value="Unassembled WGS sequence"/>
</dbReference>
<feature type="transmembrane region" description="Helical" evidence="1">
    <location>
        <begin position="394"/>
        <end position="414"/>
    </location>
</feature>
<dbReference type="PANTHER" id="PTHR22943">
    <property type="entry name" value="7-TRANSMEMBRANE DOMAIN RECEPTOR C.ELEGANS"/>
    <property type="match status" value="1"/>
</dbReference>
<keyword evidence="1" id="KW-0812">Transmembrane</keyword>
<keyword evidence="1" id="KW-0472">Membrane</keyword>
<keyword evidence="1" id="KW-1133">Transmembrane helix</keyword>
<feature type="transmembrane region" description="Helical" evidence="1">
    <location>
        <begin position="90"/>
        <end position="112"/>
    </location>
</feature>
<dbReference type="Pfam" id="PF10326">
    <property type="entry name" value="7TM_GPCR_Str"/>
    <property type="match status" value="1"/>
</dbReference>
<evidence type="ECO:0000256" key="1">
    <source>
        <dbReference type="SAM" id="Phobius"/>
    </source>
</evidence>
<name>A0A7E4V9I9_PANRE</name>
<dbReference type="PANTHER" id="PTHR22943:SF248">
    <property type="entry name" value="SEVEN TM RECEPTOR"/>
    <property type="match status" value="1"/>
</dbReference>
<keyword evidence="2" id="KW-1185">Reference proteome</keyword>
<dbReference type="InterPro" id="IPR019421">
    <property type="entry name" value="7TM_GPCR_serpentine_rcpt_Srd"/>
</dbReference>
<evidence type="ECO:0000313" key="3">
    <source>
        <dbReference type="WBParaSite" id="Pan_g1818.t1"/>
    </source>
</evidence>
<dbReference type="Pfam" id="PF10317">
    <property type="entry name" value="7TM_GPCR_Srd"/>
    <property type="match status" value="1"/>
</dbReference>
<reference evidence="2" key="1">
    <citation type="journal article" date="2013" name="Genetics">
        <title>The draft genome and transcriptome of Panagrellus redivivus are shaped by the harsh demands of a free-living lifestyle.</title>
        <authorList>
            <person name="Srinivasan J."/>
            <person name="Dillman A.R."/>
            <person name="Macchietto M.G."/>
            <person name="Heikkinen L."/>
            <person name="Lakso M."/>
            <person name="Fracchia K.M."/>
            <person name="Antoshechkin I."/>
            <person name="Mortazavi A."/>
            <person name="Wong G."/>
            <person name="Sternberg P.W."/>
        </authorList>
    </citation>
    <scope>NUCLEOTIDE SEQUENCE [LARGE SCALE GENOMIC DNA]</scope>
    <source>
        <strain evidence="2">MT8872</strain>
    </source>
</reference>
<accession>A0A7E4V9I9</accession>
<evidence type="ECO:0000313" key="2">
    <source>
        <dbReference type="Proteomes" id="UP000492821"/>
    </source>
</evidence>
<feature type="transmembrane region" description="Helical" evidence="1">
    <location>
        <begin position="309"/>
        <end position="326"/>
    </location>
</feature>
<proteinExistence type="predicted"/>
<protein>
    <submittedName>
        <fullName evidence="3">G_PROTEIN_RECEP_F1_2 domain-containing protein</fullName>
    </submittedName>
</protein>
<sequence length="567" mass="64174">MSTKDYQHKFNGVISPLGAVMNVLILALIYKKSTTAMANYRKVLLLSSYFDFAMSIYFWLFAPSTGVSKGYYYVVCNGVLGPMPPTFSCVSFMILMWLIYGNVANLAVQYLYRYLALCRNIHMSKLQFTVVVLIGWTPVFTYDIFNLFRYGLSINPNSTLPITILQNTEWDDGNNFPSFAFLPLNTIVLPIVVDNAGINGIPLPSLAFFSLNMVIAAPLLTAIVKVLTIKTFRQYVFSYFKNAVVGDTLYQHFYRFGIKPVVVCRNMALKDFQRTLNGIISPFSVAMNVLILTLIYKKSTTAMANYRKVLLLSSYFDFIMSVYFWLLAPKTGVSQGYYYVVCNGVLGPMSTTVSIISFMVMLWLWYGNASNLAVQYLYRYLALCRNIHMSKYQFAVAVIIGWIPILTYVIFNLFRYGLSINPSSPIPITIFNGTEWDDGNNFPSFVGVFVDDPLELFININAYSLIVFYAIVITTMVLVFRTIAKLNTNTQLSKQTLQAQRQLSYILLFEAFLPLCTIVLPILVDISSMHGLPLPAVAVFSEVVMNYDVCSAVVDSSRQNDYIQHIL</sequence>
<feature type="transmembrane region" description="Helical" evidence="1">
    <location>
        <begin position="205"/>
        <end position="227"/>
    </location>
</feature>
<dbReference type="InterPro" id="IPR019428">
    <property type="entry name" value="7TM_GPCR_serpentine_rcpt_Str"/>
</dbReference>